<comment type="caution">
    <text evidence="10">The sequence shown here is derived from an EMBL/GenBank/DDBJ whole genome shotgun (WGS) entry which is preliminary data.</text>
</comment>
<evidence type="ECO:0000256" key="8">
    <source>
        <dbReference type="SAM" id="MobiDB-lite"/>
    </source>
</evidence>
<keyword evidence="4 7" id="KW-0372">Hormone</keyword>
<evidence type="ECO:0000256" key="1">
    <source>
        <dbReference type="ARBA" id="ARBA00004613"/>
    </source>
</evidence>
<dbReference type="CDD" id="cd10288">
    <property type="entry name" value="prolactin_like"/>
    <property type="match status" value="1"/>
</dbReference>
<evidence type="ECO:0000256" key="5">
    <source>
        <dbReference type="ARBA" id="ARBA00023157"/>
    </source>
</evidence>
<evidence type="ECO:0000256" key="4">
    <source>
        <dbReference type="ARBA" id="ARBA00022702"/>
    </source>
</evidence>
<evidence type="ECO:0008006" key="12">
    <source>
        <dbReference type="Google" id="ProtNLM"/>
    </source>
</evidence>
<dbReference type="PRINTS" id="PR00836">
    <property type="entry name" value="SOMATOTROPIN"/>
</dbReference>
<dbReference type="EMBL" id="JAEMGP010000020">
    <property type="protein sequence ID" value="KAG5197287.1"/>
    <property type="molecule type" value="Genomic_DNA"/>
</dbReference>
<evidence type="ECO:0000313" key="11">
    <source>
        <dbReference type="Proteomes" id="UP000664991"/>
    </source>
</evidence>
<feature type="binding site" evidence="6">
    <location>
        <position position="57"/>
    </location>
    <ligand>
        <name>Zn(2+)</name>
        <dbReference type="ChEBI" id="CHEBI:29105"/>
    </ligand>
</feature>
<dbReference type="PROSITE" id="PS00266">
    <property type="entry name" value="SOMATOTROPIN_1"/>
    <property type="match status" value="1"/>
</dbReference>
<evidence type="ECO:0000313" key="10">
    <source>
        <dbReference type="EMBL" id="KAG5197287.1"/>
    </source>
</evidence>
<dbReference type="GO" id="GO:0046427">
    <property type="term" value="P:positive regulation of receptor signaling pathway via JAK-STAT"/>
    <property type="evidence" value="ECO:0007669"/>
    <property type="project" value="TreeGrafter"/>
</dbReference>
<keyword evidence="9" id="KW-0732">Signal</keyword>
<dbReference type="GO" id="GO:0007565">
    <property type="term" value="P:female pregnancy"/>
    <property type="evidence" value="ECO:0007669"/>
    <property type="project" value="TreeGrafter"/>
</dbReference>
<evidence type="ECO:0000256" key="2">
    <source>
        <dbReference type="ARBA" id="ARBA00008474"/>
    </source>
</evidence>
<keyword evidence="6" id="KW-0862">Zinc</keyword>
<dbReference type="Pfam" id="PF00103">
    <property type="entry name" value="Hormone_1"/>
    <property type="match status" value="3"/>
</dbReference>
<dbReference type="GO" id="GO:0008284">
    <property type="term" value="P:positive regulation of cell population proliferation"/>
    <property type="evidence" value="ECO:0007669"/>
    <property type="project" value="TreeGrafter"/>
</dbReference>
<feature type="chain" id="PRO_5032528037" description="Prolactin" evidence="9">
    <location>
        <begin position="31"/>
        <end position="338"/>
    </location>
</feature>
<keyword evidence="6" id="KW-0479">Metal-binding</keyword>
<dbReference type="GO" id="GO:0031667">
    <property type="term" value="P:response to nutrient levels"/>
    <property type="evidence" value="ECO:0007669"/>
    <property type="project" value="TreeGrafter"/>
</dbReference>
<dbReference type="GO" id="GO:1903489">
    <property type="term" value="P:positive regulation of lactation"/>
    <property type="evidence" value="ECO:0007669"/>
    <property type="project" value="TreeGrafter"/>
</dbReference>
<organism evidence="10 11">
    <name type="scientific">Ovis aries</name>
    <name type="common">Sheep</name>
    <dbReference type="NCBI Taxonomy" id="9940"/>
    <lineage>
        <taxon>Eukaryota</taxon>
        <taxon>Metazoa</taxon>
        <taxon>Chordata</taxon>
        <taxon>Craniata</taxon>
        <taxon>Vertebrata</taxon>
        <taxon>Euteleostomi</taxon>
        <taxon>Mammalia</taxon>
        <taxon>Eutheria</taxon>
        <taxon>Laurasiatheria</taxon>
        <taxon>Artiodactyla</taxon>
        <taxon>Ruminantia</taxon>
        <taxon>Pecora</taxon>
        <taxon>Bovidae</taxon>
        <taxon>Caprinae</taxon>
        <taxon>Ovis</taxon>
    </lineage>
</organism>
<gene>
    <name evidence="10" type="ORF">JEQ12_010741</name>
</gene>
<dbReference type="PANTHER" id="PTHR11417">
    <property type="entry name" value="SOMATOTROPIN,PROLACTIN"/>
    <property type="match status" value="1"/>
</dbReference>
<dbReference type="InterPro" id="IPR001400">
    <property type="entry name" value="Somatotropin/Prolactin"/>
</dbReference>
<evidence type="ECO:0000256" key="6">
    <source>
        <dbReference type="PIRSR" id="PIRSR601400-1"/>
    </source>
</evidence>
<dbReference type="AlphaFoldDB" id="A0A835ZWV5"/>
<dbReference type="PANTHER" id="PTHR11417:SF5">
    <property type="entry name" value="PROLACTIN"/>
    <property type="match status" value="1"/>
</dbReference>
<name>A0A835ZWV5_SHEEP</name>
<comment type="similarity">
    <text evidence="2 7">Belongs to the somatotropin/prolactin family.</text>
</comment>
<evidence type="ECO:0000256" key="9">
    <source>
        <dbReference type="SAM" id="SignalP"/>
    </source>
</evidence>
<reference evidence="10 11" key="1">
    <citation type="submission" date="2020-12" db="EMBL/GenBank/DDBJ databases">
        <title>De novo assembly of Tibetan sheep genome.</title>
        <authorList>
            <person name="Li X."/>
        </authorList>
    </citation>
    <scope>NUCLEOTIDE SEQUENCE [LARGE SCALE GENOMIC DNA]</scope>
    <source>
        <tissue evidence="10">Heart</tissue>
    </source>
</reference>
<feature type="compositionally biased region" description="Basic and acidic residues" evidence="8">
    <location>
        <begin position="280"/>
        <end position="298"/>
    </location>
</feature>
<dbReference type="InterPro" id="IPR018116">
    <property type="entry name" value="Somatotropin_CS"/>
</dbReference>
<dbReference type="GO" id="GO:0030879">
    <property type="term" value="P:mammary gland development"/>
    <property type="evidence" value="ECO:0007669"/>
    <property type="project" value="TreeGrafter"/>
</dbReference>
<evidence type="ECO:0000256" key="3">
    <source>
        <dbReference type="ARBA" id="ARBA00022525"/>
    </source>
</evidence>
<dbReference type="GO" id="GO:0005179">
    <property type="term" value="F:hormone activity"/>
    <property type="evidence" value="ECO:0007669"/>
    <property type="project" value="UniProtKB-KW"/>
</dbReference>
<comment type="subcellular location">
    <subcellularLocation>
        <location evidence="1 7">Secreted</location>
    </subcellularLocation>
</comment>
<protein>
    <recommendedName>
        <fullName evidence="12">Prolactin</fullName>
    </recommendedName>
</protein>
<keyword evidence="5" id="KW-1015">Disulfide bond</keyword>
<evidence type="ECO:0000256" key="7">
    <source>
        <dbReference type="RuleBase" id="RU003618"/>
    </source>
</evidence>
<proteinExistence type="inferred from homology"/>
<dbReference type="Gene3D" id="1.20.1250.10">
    <property type="match status" value="3"/>
</dbReference>
<dbReference type="SUPFAM" id="SSF47266">
    <property type="entry name" value="4-helical cytokines"/>
    <property type="match status" value="2"/>
</dbReference>
<feature type="signal peptide" evidence="9">
    <location>
        <begin position="1"/>
        <end position="30"/>
    </location>
</feature>
<accession>A0A835ZWV5</accession>
<feature type="region of interest" description="Disordered" evidence="8">
    <location>
        <begin position="275"/>
        <end position="298"/>
    </location>
</feature>
<dbReference type="Proteomes" id="UP000664991">
    <property type="component" value="Unassembled WGS sequence"/>
</dbReference>
<dbReference type="GO" id="GO:0005615">
    <property type="term" value="C:extracellular space"/>
    <property type="evidence" value="ECO:0007669"/>
    <property type="project" value="TreeGrafter"/>
</dbReference>
<dbReference type="GO" id="GO:0005148">
    <property type="term" value="F:prolactin receptor binding"/>
    <property type="evidence" value="ECO:0007669"/>
    <property type="project" value="TreeGrafter"/>
</dbReference>
<dbReference type="GO" id="GO:0046872">
    <property type="term" value="F:metal ion binding"/>
    <property type="evidence" value="ECO:0007669"/>
    <property type="project" value="UniProtKB-KW"/>
</dbReference>
<dbReference type="InterPro" id="IPR009079">
    <property type="entry name" value="4_helix_cytokine-like_core"/>
</dbReference>
<keyword evidence="3" id="KW-0964">Secreted</keyword>
<sequence length="338" mass="37472">MDSKGSAQKGSRLLLLLVVSNLLLCQGVVSTPVCPNGPGNCQVSLRDLFDRAVMVSHYIHNLSSEMFNEFDKRYAQGKGFITMALNSCHTSSLPTPEDKEQAQQTHHEVLMSLILGLLRSWNDPLYHLVTEVRGMKGVPDAILSRAIEIEEENKRLLEGMEMIFGQISVPTPGCIVTPGLGALCNWPPAAPSKVLPAPAAGGVKSTIVQGVVSTPLCQNLSGKCQMPFQNLFGTATMVANYNYRLAWEMFSEFDKQLDQGKNFISKVLNSCHTESITTPDNKEAEHTQIHPEDQEKETSYPVWSEISLTAGDEDVRQTAFYKMFHCLHRDAIKIDIYL</sequence>